<protein>
    <submittedName>
        <fullName evidence="2">Uncharacterized protein</fullName>
    </submittedName>
</protein>
<evidence type="ECO:0000256" key="1">
    <source>
        <dbReference type="SAM" id="Phobius"/>
    </source>
</evidence>
<evidence type="ECO:0000313" key="2">
    <source>
        <dbReference type="EMBL" id="MVQ39444.1"/>
    </source>
</evidence>
<organism evidence="2 3">
    <name type="scientific">Paenibacillus anseongense</name>
    <dbReference type="NCBI Taxonomy" id="2682845"/>
    <lineage>
        <taxon>Bacteria</taxon>
        <taxon>Bacillati</taxon>
        <taxon>Bacillota</taxon>
        <taxon>Bacilli</taxon>
        <taxon>Bacillales</taxon>
        <taxon>Paenibacillaceae</taxon>
        <taxon>Paenibacillus</taxon>
    </lineage>
</organism>
<comment type="caution">
    <text evidence="2">The sequence shown here is derived from an EMBL/GenBank/DDBJ whole genome shotgun (WGS) entry which is preliminary data.</text>
</comment>
<dbReference type="EMBL" id="WSEM01000034">
    <property type="protein sequence ID" value="MVQ39444.1"/>
    <property type="molecule type" value="Genomic_DNA"/>
</dbReference>
<name>A0ABW9UH04_9BACL</name>
<feature type="transmembrane region" description="Helical" evidence="1">
    <location>
        <begin position="7"/>
        <end position="26"/>
    </location>
</feature>
<keyword evidence="1" id="KW-0812">Transmembrane</keyword>
<feature type="transmembrane region" description="Helical" evidence="1">
    <location>
        <begin position="38"/>
        <end position="59"/>
    </location>
</feature>
<keyword evidence="3" id="KW-1185">Reference proteome</keyword>
<accession>A0ABW9UH04</accession>
<evidence type="ECO:0000313" key="3">
    <source>
        <dbReference type="Proteomes" id="UP000467637"/>
    </source>
</evidence>
<gene>
    <name evidence="2" type="ORF">GON05_33125</name>
</gene>
<sequence>MNEIIKYLISAALFLTWMGILFGFLVCAAVEEDKQRQINLFIGAGATTLSSTVLIGYFLSKRK</sequence>
<dbReference type="Proteomes" id="UP000467637">
    <property type="component" value="Unassembled WGS sequence"/>
</dbReference>
<dbReference type="RefSeq" id="WP_157325547.1">
    <property type="nucleotide sequence ID" value="NZ_WSEM01000034.1"/>
</dbReference>
<proteinExistence type="predicted"/>
<keyword evidence="1" id="KW-1133">Transmembrane helix</keyword>
<reference evidence="2 3" key="1">
    <citation type="submission" date="2019-12" db="EMBL/GenBank/DDBJ databases">
        <authorList>
            <person name="Huq M.A."/>
        </authorList>
    </citation>
    <scope>NUCLEOTIDE SEQUENCE [LARGE SCALE GENOMIC DNA]</scope>
    <source>
        <strain evidence="2 3">MAH-34</strain>
    </source>
</reference>
<keyword evidence="1" id="KW-0472">Membrane</keyword>